<reference evidence="1 2" key="1">
    <citation type="submission" date="2021-06" db="EMBL/GenBank/DDBJ databases">
        <authorList>
            <person name="Palmer J.M."/>
        </authorList>
    </citation>
    <scope>NUCLEOTIDE SEQUENCE [LARGE SCALE GENOMIC DNA]</scope>
    <source>
        <strain evidence="1 2">XC_2019</strain>
        <tissue evidence="1">Muscle</tissue>
    </source>
</reference>
<sequence length="77" mass="8843">TKQEWHQQSCKWLSAGQYRNDLKPIFCPKSQSLFHRVQLDPLEKDWLRSSAVGNVAAQRLLLTQEPGLVLKKVNIGN</sequence>
<comment type="caution">
    <text evidence="1">The sequence shown here is derived from an EMBL/GenBank/DDBJ whole genome shotgun (WGS) entry which is preliminary data.</text>
</comment>
<feature type="non-terminal residue" evidence="1">
    <location>
        <position position="1"/>
    </location>
</feature>
<evidence type="ECO:0000313" key="2">
    <source>
        <dbReference type="Proteomes" id="UP001434883"/>
    </source>
</evidence>
<dbReference type="EMBL" id="JAHRIN010018167">
    <property type="protein sequence ID" value="MEQ2197803.1"/>
    <property type="molecule type" value="Genomic_DNA"/>
</dbReference>
<name>A0ABV0QQX5_9TELE</name>
<evidence type="ECO:0000313" key="1">
    <source>
        <dbReference type="EMBL" id="MEQ2197803.1"/>
    </source>
</evidence>
<keyword evidence="2" id="KW-1185">Reference proteome</keyword>
<gene>
    <name evidence="1" type="ORF">XENOCAPTIV_003513</name>
</gene>
<accession>A0ABV0QQX5</accession>
<proteinExistence type="predicted"/>
<protein>
    <submittedName>
        <fullName evidence="1">Uncharacterized protein</fullName>
    </submittedName>
</protein>
<organism evidence="1 2">
    <name type="scientific">Xenoophorus captivus</name>
    <dbReference type="NCBI Taxonomy" id="1517983"/>
    <lineage>
        <taxon>Eukaryota</taxon>
        <taxon>Metazoa</taxon>
        <taxon>Chordata</taxon>
        <taxon>Craniata</taxon>
        <taxon>Vertebrata</taxon>
        <taxon>Euteleostomi</taxon>
        <taxon>Actinopterygii</taxon>
        <taxon>Neopterygii</taxon>
        <taxon>Teleostei</taxon>
        <taxon>Neoteleostei</taxon>
        <taxon>Acanthomorphata</taxon>
        <taxon>Ovalentaria</taxon>
        <taxon>Atherinomorphae</taxon>
        <taxon>Cyprinodontiformes</taxon>
        <taxon>Goodeidae</taxon>
        <taxon>Xenoophorus</taxon>
    </lineage>
</organism>
<dbReference type="Proteomes" id="UP001434883">
    <property type="component" value="Unassembled WGS sequence"/>
</dbReference>